<accession>A0A3B0V4W4</accession>
<keyword evidence="4 9" id="KW-0378">Hydrolase</keyword>
<name>A0A3B0V4W4_9ZZZZ</name>
<feature type="domain" description="Nudix hydrolase" evidence="8">
    <location>
        <begin position="327"/>
        <end position="382"/>
    </location>
</feature>
<organism evidence="9">
    <name type="scientific">hydrothermal vent metagenome</name>
    <dbReference type="NCBI Taxonomy" id="652676"/>
    <lineage>
        <taxon>unclassified sequences</taxon>
        <taxon>metagenomes</taxon>
        <taxon>ecological metagenomes</taxon>
    </lineage>
</organism>
<evidence type="ECO:0000256" key="3">
    <source>
        <dbReference type="ARBA" id="ARBA00022692"/>
    </source>
</evidence>
<evidence type="ECO:0000259" key="8">
    <source>
        <dbReference type="Pfam" id="PF00293"/>
    </source>
</evidence>
<gene>
    <name evidence="9" type="ORF">MNBD_CHLOROFLEXI01-3435</name>
</gene>
<evidence type="ECO:0000256" key="1">
    <source>
        <dbReference type="ARBA" id="ARBA00004651"/>
    </source>
</evidence>
<protein>
    <submittedName>
        <fullName evidence="9">Ribonuclease BN</fullName>
        <ecNumber evidence="9">3.1.-.-</ecNumber>
    </submittedName>
</protein>
<reference evidence="9" key="1">
    <citation type="submission" date="2018-06" db="EMBL/GenBank/DDBJ databases">
        <authorList>
            <person name="Zhirakovskaya E."/>
        </authorList>
    </citation>
    <scope>NUCLEOTIDE SEQUENCE</scope>
</reference>
<feature type="transmembrane region" description="Helical" evidence="7">
    <location>
        <begin position="91"/>
        <end position="111"/>
    </location>
</feature>
<dbReference type="InterPro" id="IPR017039">
    <property type="entry name" value="Virul_fac_BrkB"/>
</dbReference>
<dbReference type="PANTHER" id="PTHR30213:SF1">
    <property type="entry name" value="INNER MEMBRANE PROTEIN YHJD"/>
    <property type="match status" value="1"/>
</dbReference>
<dbReference type="InterPro" id="IPR020084">
    <property type="entry name" value="NUDIX_hydrolase_CS"/>
</dbReference>
<dbReference type="NCBIfam" id="TIGR00765">
    <property type="entry name" value="yihY_not_rbn"/>
    <property type="match status" value="1"/>
</dbReference>
<evidence type="ECO:0000313" key="9">
    <source>
        <dbReference type="EMBL" id="VAW31909.1"/>
    </source>
</evidence>
<evidence type="ECO:0000256" key="5">
    <source>
        <dbReference type="ARBA" id="ARBA00022989"/>
    </source>
</evidence>
<feature type="transmembrane region" description="Helical" evidence="7">
    <location>
        <begin position="26"/>
        <end position="54"/>
    </location>
</feature>
<feature type="transmembrane region" description="Helical" evidence="7">
    <location>
        <begin position="216"/>
        <end position="237"/>
    </location>
</feature>
<dbReference type="SUPFAM" id="SSF55811">
    <property type="entry name" value="Nudix"/>
    <property type="match status" value="1"/>
</dbReference>
<evidence type="ECO:0000256" key="6">
    <source>
        <dbReference type="ARBA" id="ARBA00023136"/>
    </source>
</evidence>
<dbReference type="PANTHER" id="PTHR30213">
    <property type="entry name" value="INNER MEMBRANE PROTEIN YHJD"/>
    <property type="match status" value="1"/>
</dbReference>
<proteinExistence type="predicted"/>
<keyword evidence="3 7" id="KW-0812">Transmembrane</keyword>
<dbReference type="Gene3D" id="3.90.79.10">
    <property type="entry name" value="Nucleoside Triphosphate Pyrophosphohydrolase"/>
    <property type="match status" value="1"/>
</dbReference>
<feature type="transmembrane region" description="Helical" evidence="7">
    <location>
        <begin position="141"/>
        <end position="166"/>
    </location>
</feature>
<feature type="transmembrane region" description="Helical" evidence="7">
    <location>
        <begin position="243"/>
        <end position="260"/>
    </location>
</feature>
<keyword evidence="2" id="KW-1003">Cell membrane</keyword>
<evidence type="ECO:0000256" key="2">
    <source>
        <dbReference type="ARBA" id="ARBA00022475"/>
    </source>
</evidence>
<dbReference type="Pfam" id="PF03631">
    <property type="entry name" value="Virul_fac_BrkB"/>
    <property type="match status" value="1"/>
</dbReference>
<dbReference type="Pfam" id="PF00293">
    <property type="entry name" value="NUDIX"/>
    <property type="match status" value="1"/>
</dbReference>
<dbReference type="AlphaFoldDB" id="A0A3B0V4W4"/>
<comment type="subcellular location">
    <subcellularLocation>
        <location evidence="1">Cell membrane</location>
        <topology evidence="1">Multi-pass membrane protein</topology>
    </subcellularLocation>
</comment>
<dbReference type="PROSITE" id="PS00893">
    <property type="entry name" value="NUDIX_BOX"/>
    <property type="match status" value="1"/>
</dbReference>
<dbReference type="EMBL" id="UOEU01000302">
    <property type="protein sequence ID" value="VAW31909.1"/>
    <property type="molecule type" value="Genomic_DNA"/>
</dbReference>
<dbReference type="EC" id="3.1.-.-" evidence="9"/>
<feature type="transmembrane region" description="Helical" evidence="7">
    <location>
        <begin position="186"/>
        <end position="204"/>
    </location>
</feature>
<dbReference type="GO" id="GO:0016787">
    <property type="term" value="F:hydrolase activity"/>
    <property type="evidence" value="ECO:0007669"/>
    <property type="project" value="UniProtKB-KW"/>
</dbReference>
<keyword evidence="5 7" id="KW-1133">Transmembrane helix</keyword>
<dbReference type="GO" id="GO:0005886">
    <property type="term" value="C:plasma membrane"/>
    <property type="evidence" value="ECO:0007669"/>
    <property type="project" value="UniProtKB-SubCell"/>
</dbReference>
<sequence length="529" mass="58013">MKAIVLAIFDLFKESGKGWAQDNASLLAAALAYHTIFALAPLLVIAVAVAGIVFGEAAVQGQIVAQIEDAVGRETAVVIQNLVANASQSGASVIATVLSSVLLLLGASGLFTKLQKTLNMIWGLTTAPEQGILNIIKKRSLAFGMVLIVGLLLLLSQATTTIITAVGDQLSVWLPEIGHILPQINFLTSLFILILLFALLFKVLPDAQLTWKDVLLGATVTTLLFLLGRYLIGLYLARSSATSTYGAAGSLVLILLWVYYSAQIFLFGAEFTQAYANKYGSRLKPAKNAVWRDSNGTGSYPAVVRSNKGGKETAVHKVTTFITRQHKGKQQLLLFRHPSAGVQIPAGTVEVGEDWQMVALREAKEETGLTQLTIQPTLGKIDNELAADECVLTQDCQILSQPDSQAMPYQRLFRRGVTFKMGGVNGLSPRRREGRFQQVTYTEHDQQPNPQAIALHIQGWLPTNLLSRTKMRHYAHLLCHETTPDSWTLPSDNNHIFAPFWANLVPKPTVISPQDRWLNDVYKQLQRRP</sequence>
<keyword evidence="6 7" id="KW-0472">Membrane</keyword>
<dbReference type="InterPro" id="IPR000086">
    <property type="entry name" value="NUDIX_hydrolase_dom"/>
</dbReference>
<dbReference type="InterPro" id="IPR015797">
    <property type="entry name" value="NUDIX_hydrolase-like_dom_sf"/>
</dbReference>
<evidence type="ECO:0000256" key="4">
    <source>
        <dbReference type="ARBA" id="ARBA00022801"/>
    </source>
</evidence>
<evidence type="ECO:0000256" key="7">
    <source>
        <dbReference type="SAM" id="Phobius"/>
    </source>
</evidence>